<evidence type="ECO:0000256" key="1">
    <source>
        <dbReference type="ARBA" id="ARBA00022729"/>
    </source>
</evidence>
<dbReference type="PANTHER" id="PTHR10900:SF77">
    <property type="entry name" value="FI19380P1"/>
    <property type="match status" value="1"/>
</dbReference>
<dbReference type="FunFam" id="2.30.180.10:FF:000032">
    <property type="entry name" value="Fasciclin domain-containing protein, putative"/>
    <property type="match status" value="2"/>
</dbReference>
<dbReference type="PANTHER" id="PTHR10900">
    <property type="entry name" value="PERIOSTIN-RELATED"/>
    <property type="match status" value="1"/>
</dbReference>
<feature type="signal peptide" evidence="2">
    <location>
        <begin position="1"/>
        <end position="20"/>
    </location>
</feature>
<organism evidence="4 5">
    <name type="scientific">Cryomorpha ignava</name>
    <dbReference type="NCBI Taxonomy" id="101383"/>
    <lineage>
        <taxon>Bacteria</taxon>
        <taxon>Pseudomonadati</taxon>
        <taxon>Bacteroidota</taxon>
        <taxon>Flavobacteriia</taxon>
        <taxon>Flavobacteriales</taxon>
        <taxon>Cryomorphaceae</taxon>
        <taxon>Cryomorpha</taxon>
    </lineage>
</organism>
<accession>A0A7K3WKA3</accession>
<feature type="domain" description="FAS1" evidence="3">
    <location>
        <begin position="155"/>
        <end position="286"/>
    </location>
</feature>
<dbReference type="AlphaFoldDB" id="A0A7K3WKA3"/>
<dbReference type="NCBIfam" id="TIGR04183">
    <property type="entry name" value="Por_Secre_tail"/>
    <property type="match status" value="1"/>
</dbReference>
<dbReference type="SMART" id="SM00554">
    <property type="entry name" value="FAS1"/>
    <property type="match status" value="2"/>
</dbReference>
<dbReference type="Proteomes" id="UP000486602">
    <property type="component" value="Unassembled WGS sequence"/>
</dbReference>
<keyword evidence="5" id="KW-1185">Reference proteome</keyword>
<evidence type="ECO:0000259" key="3">
    <source>
        <dbReference type="PROSITE" id="PS50213"/>
    </source>
</evidence>
<keyword evidence="1 2" id="KW-0732">Signal</keyword>
<comment type="caution">
    <text evidence="4">The sequence shown here is derived from an EMBL/GenBank/DDBJ whole genome shotgun (WGS) entry which is preliminary data.</text>
</comment>
<reference evidence="4 5" key="1">
    <citation type="submission" date="2020-02" db="EMBL/GenBank/DDBJ databases">
        <title>Out from the shadows clarifying the taxonomy of the family Cryomorphaceae and related taxa by utilizing the GTDB taxonomic framework.</title>
        <authorList>
            <person name="Bowman J.P."/>
        </authorList>
    </citation>
    <scope>NUCLEOTIDE SEQUENCE [LARGE SCALE GENOMIC DNA]</scope>
    <source>
        <strain evidence="4 5">QSSC 1-22</strain>
    </source>
</reference>
<evidence type="ECO:0000256" key="2">
    <source>
        <dbReference type="SAM" id="SignalP"/>
    </source>
</evidence>
<feature type="domain" description="FAS1" evidence="3">
    <location>
        <begin position="20"/>
        <end position="151"/>
    </location>
</feature>
<protein>
    <submittedName>
        <fullName evidence="4">T9SS type A sorting domain-containing protein</fullName>
    </submittedName>
</protein>
<dbReference type="Pfam" id="PF18962">
    <property type="entry name" value="Por_Secre_tail"/>
    <property type="match status" value="1"/>
</dbReference>
<sequence>MKKFLLSVLAATTLSLGVNAQTIADIVADSPDHNTLEAALGAAELTSVLDGTDEYTLFAPTDAAFANLPDGLVEALLTDPFGVLTDVLLYHVVAGAAPSSALSDGLMVATANGQDVTVTISGGNVMVNGAMVTVADIIADNGIVHVIDAVLVPQTTTIYDVVVNSPDHTTLETAIDLAGLDGTLSGAGTFTLLAPTDAAFAAVDPATLSALLADPQGLLTDVLLYHAVGSIALSSNLSTGAMVPTLFGEDVTVTIDGSTVMINGATVTVADIVTINGVVHVIDAVLVPTTLSVDEIPSLNSLEIFPNPAIDKFSIALDMAQSENVTIDVLDITGKVVFSQSLGKLSAGQSLQTLDVSKLQSGIYMVNITVGNKQATSKLQVVK</sequence>
<proteinExistence type="predicted"/>
<dbReference type="RefSeq" id="WP_163282792.1">
    <property type="nucleotide sequence ID" value="NZ_JAAGVY010000001.1"/>
</dbReference>
<feature type="chain" id="PRO_5029887202" evidence="2">
    <location>
        <begin position="21"/>
        <end position="383"/>
    </location>
</feature>
<evidence type="ECO:0000313" key="4">
    <source>
        <dbReference type="EMBL" id="NEN22077.1"/>
    </source>
</evidence>
<dbReference type="GO" id="GO:0005615">
    <property type="term" value="C:extracellular space"/>
    <property type="evidence" value="ECO:0007669"/>
    <property type="project" value="TreeGrafter"/>
</dbReference>
<dbReference type="Pfam" id="PF02469">
    <property type="entry name" value="Fasciclin"/>
    <property type="match status" value="2"/>
</dbReference>
<gene>
    <name evidence="4" type="ORF">G3O08_00985</name>
</gene>
<dbReference type="EMBL" id="JAAGVY010000001">
    <property type="protein sequence ID" value="NEN22077.1"/>
    <property type="molecule type" value="Genomic_DNA"/>
</dbReference>
<dbReference type="InterPro" id="IPR050904">
    <property type="entry name" value="Adhesion/Biosynth-related"/>
</dbReference>
<dbReference type="InterPro" id="IPR000782">
    <property type="entry name" value="FAS1_domain"/>
</dbReference>
<dbReference type="Gene3D" id="2.30.180.10">
    <property type="entry name" value="FAS1 domain"/>
    <property type="match status" value="2"/>
</dbReference>
<dbReference type="PROSITE" id="PS50213">
    <property type="entry name" value="FAS1"/>
    <property type="match status" value="2"/>
</dbReference>
<name>A0A7K3WKA3_9FLAO</name>
<dbReference type="InterPro" id="IPR026444">
    <property type="entry name" value="Secre_tail"/>
</dbReference>
<dbReference type="InterPro" id="IPR036378">
    <property type="entry name" value="FAS1_dom_sf"/>
</dbReference>
<evidence type="ECO:0000313" key="5">
    <source>
        <dbReference type="Proteomes" id="UP000486602"/>
    </source>
</evidence>
<dbReference type="SUPFAM" id="SSF82153">
    <property type="entry name" value="FAS1 domain"/>
    <property type="match status" value="2"/>
</dbReference>